<evidence type="ECO:0000313" key="13">
    <source>
        <dbReference type="Proteomes" id="UP001472677"/>
    </source>
</evidence>
<keyword evidence="4" id="KW-0862">Zinc</keyword>
<organism evidence="12 13">
    <name type="scientific">Hibiscus sabdariffa</name>
    <name type="common">roselle</name>
    <dbReference type="NCBI Taxonomy" id="183260"/>
    <lineage>
        <taxon>Eukaryota</taxon>
        <taxon>Viridiplantae</taxon>
        <taxon>Streptophyta</taxon>
        <taxon>Embryophyta</taxon>
        <taxon>Tracheophyta</taxon>
        <taxon>Spermatophyta</taxon>
        <taxon>Magnoliopsida</taxon>
        <taxon>eudicotyledons</taxon>
        <taxon>Gunneridae</taxon>
        <taxon>Pentapetalae</taxon>
        <taxon>rosids</taxon>
        <taxon>malvids</taxon>
        <taxon>Malvales</taxon>
        <taxon>Malvaceae</taxon>
        <taxon>Malvoideae</taxon>
        <taxon>Hibiscus</taxon>
    </lineage>
</organism>
<dbReference type="Gene3D" id="1.20.1560.10">
    <property type="entry name" value="ABC transporter type 1, transmembrane domain"/>
    <property type="match status" value="1"/>
</dbReference>
<accession>A0ABR2FPH9</accession>
<dbReference type="InterPro" id="IPR001878">
    <property type="entry name" value="Znf_CCHC"/>
</dbReference>
<dbReference type="InterPro" id="IPR036640">
    <property type="entry name" value="ABC1_TM_sf"/>
</dbReference>
<keyword evidence="3 7" id="KW-0863">Zinc-finger</keyword>
<evidence type="ECO:0000256" key="6">
    <source>
        <dbReference type="ARBA" id="ARBA00023136"/>
    </source>
</evidence>
<feature type="domain" description="ABC transmembrane type-1" evidence="11">
    <location>
        <begin position="178"/>
        <end position="232"/>
    </location>
</feature>
<evidence type="ECO:0000256" key="1">
    <source>
        <dbReference type="ARBA" id="ARBA00022692"/>
    </source>
</evidence>
<feature type="domain" description="CCHC-type" evidence="10">
    <location>
        <begin position="81"/>
        <end position="96"/>
    </location>
</feature>
<evidence type="ECO:0000313" key="12">
    <source>
        <dbReference type="EMBL" id="KAK8583995.1"/>
    </source>
</evidence>
<evidence type="ECO:0008006" key="14">
    <source>
        <dbReference type="Google" id="ProtNLM"/>
    </source>
</evidence>
<dbReference type="Pfam" id="PF00005">
    <property type="entry name" value="ABC_tran"/>
    <property type="match status" value="1"/>
</dbReference>
<evidence type="ECO:0000259" key="10">
    <source>
        <dbReference type="PROSITE" id="PS50158"/>
    </source>
</evidence>
<dbReference type="Gene3D" id="3.40.50.300">
    <property type="entry name" value="P-loop containing nucleotide triphosphate hydrolases"/>
    <property type="match status" value="2"/>
</dbReference>
<name>A0ABR2FPH9_9ROSI</name>
<sequence>MPATAGRVRMPANNRVHSSAALQTHGIWQSAIGYDPYAPNKDDSESASNQPHGENAYASFQGLLALARISGSNANETRGACKKCGRVGHFSFQCKNFIILKEKDPEAIQASVFNRPDEWEAGKVNEKKQAESDDEEESESSDSDVDSEIERIIAERSGKKFSSKGKKASKKTRGSKKRSNRKRRKVVGLLFGGLNAASTLSVIVVVIYGANLTITGSMSPGALTSFFLVSQQEPADVPFSLWIEPRRCRNWEISAHWGCSFFLNVWLQMGVSAKTDKVAFFYFSDQDGEVELHLHDVWFAYPSRPNNMVLKRGSKVALVDPSGGGKVVSLSEAFTLFMNISSLGSNTIVAEHYTTFLLCLLQSMIVNLIKRFYDPMKGKILLIGVPLVEISHEYLHRKVVLMFLNSNDQQSKPGTCPFQLLDREENIAYGCEGQADINDIENAAKQRVAIARALMMNPKILLLDEATGALDAESEYLVLDAMDSILRMSHYLNPNLILLLRDLVLVWFIILEFSSYVNPVACRMPWTL</sequence>
<evidence type="ECO:0000256" key="4">
    <source>
        <dbReference type="ARBA" id="ARBA00022833"/>
    </source>
</evidence>
<keyword evidence="2" id="KW-0479">Metal-binding</keyword>
<keyword evidence="6 9" id="KW-0472">Membrane</keyword>
<dbReference type="InterPro" id="IPR003439">
    <property type="entry name" value="ABC_transporter-like_ATP-bd"/>
</dbReference>
<gene>
    <name evidence="12" type="ORF">V6N12_068247</name>
</gene>
<dbReference type="SUPFAM" id="SSF52540">
    <property type="entry name" value="P-loop containing nucleoside triphosphate hydrolases"/>
    <property type="match status" value="1"/>
</dbReference>
<evidence type="ECO:0000256" key="3">
    <source>
        <dbReference type="ARBA" id="ARBA00022771"/>
    </source>
</evidence>
<feature type="compositionally biased region" description="Basic and acidic residues" evidence="8">
    <location>
        <begin position="148"/>
        <end position="158"/>
    </location>
</feature>
<feature type="compositionally biased region" description="Basic residues" evidence="8">
    <location>
        <begin position="159"/>
        <end position="181"/>
    </location>
</feature>
<proteinExistence type="predicted"/>
<dbReference type="EMBL" id="JBBPBM010000005">
    <property type="protein sequence ID" value="KAK8583995.1"/>
    <property type="molecule type" value="Genomic_DNA"/>
</dbReference>
<protein>
    <recommendedName>
        <fullName evidence="14">CCHC-type domain-containing protein</fullName>
    </recommendedName>
</protein>
<evidence type="ECO:0000259" key="11">
    <source>
        <dbReference type="PROSITE" id="PS50929"/>
    </source>
</evidence>
<keyword evidence="5 9" id="KW-1133">Transmembrane helix</keyword>
<dbReference type="SUPFAM" id="SSF90123">
    <property type="entry name" value="ABC transporter transmembrane region"/>
    <property type="match status" value="1"/>
</dbReference>
<dbReference type="PANTHER" id="PTHR31437:SF1">
    <property type="entry name" value="PROTEIN SREK1IP1"/>
    <property type="match status" value="1"/>
</dbReference>
<dbReference type="InterPro" id="IPR027417">
    <property type="entry name" value="P-loop_NTPase"/>
</dbReference>
<evidence type="ECO:0000256" key="5">
    <source>
        <dbReference type="ARBA" id="ARBA00022989"/>
    </source>
</evidence>
<keyword evidence="13" id="KW-1185">Reference proteome</keyword>
<feature type="region of interest" description="Disordered" evidence="8">
    <location>
        <begin position="120"/>
        <end position="181"/>
    </location>
</feature>
<dbReference type="Proteomes" id="UP001472677">
    <property type="component" value="Unassembled WGS sequence"/>
</dbReference>
<evidence type="ECO:0000256" key="2">
    <source>
        <dbReference type="ARBA" id="ARBA00022723"/>
    </source>
</evidence>
<evidence type="ECO:0000256" key="7">
    <source>
        <dbReference type="PROSITE-ProRule" id="PRU00047"/>
    </source>
</evidence>
<reference evidence="12 13" key="1">
    <citation type="journal article" date="2024" name="G3 (Bethesda)">
        <title>Genome assembly of Hibiscus sabdariffa L. provides insights into metabolisms of medicinal natural products.</title>
        <authorList>
            <person name="Kim T."/>
        </authorList>
    </citation>
    <scope>NUCLEOTIDE SEQUENCE [LARGE SCALE GENOMIC DNA]</scope>
    <source>
        <strain evidence="12">TK-2024</strain>
        <tissue evidence="12">Old leaves</tissue>
    </source>
</reference>
<evidence type="ECO:0000256" key="8">
    <source>
        <dbReference type="SAM" id="MobiDB-lite"/>
    </source>
</evidence>
<feature type="compositionally biased region" description="Acidic residues" evidence="8">
    <location>
        <begin position="132"/>
        <end position="147"/>
    </location>
</feature>
<dbReference type="InterPro" id="IPR011527">
    <property type="entry name" value="ABC1_TM_dom"/>
</dbReference>
<dbReference type="CDD" id="cd03228">
    <property type="entry name" value="ABCC_MRP_Like"/>
    <property type="match status" value="1"/>
</dbReference>
<feature type="compositionally biased region" description="Basic and acidic residues" evidence="8">
    <location>
        <begin position="120"/>
        <end position="131"/>
    </location>
</feature>
<feature type="transmembrane region" description="Helical" evidence="9">
    <location>
        <begin position="186"/>
        <end position="210"/>
    </location>
</feature>
<dbReference type="PROSITE" id="PS50158">
    <property type="entry name" value="ZF_CCHC"/>
    <property type="match status" value="1"/>
</dbReference>
<evidence type="ECO:0000256" key="9">
    <source>
        <dbReference type="SAM" id="Phobius"/>
    </source>
</evidence>
<comment type="caution">
    <text evidence="12">The sequence shown here is derived from an EMBL/GenBank/DDBJ whole genome shotgun (WGS) entry which is preliminary data.</text>
</comment>
<dbReference type="PROSITE" id="PS50929">
    <property type="entry name" value="ABC_TM1F"/>
    <property type="match status" value="1"/>
</dbReference>
<keyword evidence="1 9" id="KW-0812">Transmembrane</keyword>
<dbReference type="PANTHER" id="PTHR31437">
    <property type="entry name" value="SREK1IP1 FAMILY MEMBER"/>
    <property type="match status" value="1"/>
</dbReference>